<name>A0A2A6BBY2_PRIPA</name>
<gene>
    <name evidence="2" type="primary">WBGene00111598</name>
</gene>
<dbReference type="InterPro" id="IPR025715">
    <property type="entry name" value="FoP_C"/>
</dbReference>
<dbReference type="PANTHER" id="PTHR19965">
    <property type="entry name" value="RNA AND EXPORT FACTOR BINDING PROTEIN"/>
    <property type="match status" value="1"/>
</dbReference>
<dbReference type="EnsemblMetazoa" id="PPA22044.1">
    <property type="protein sequence ID" value="PPA22044.1"/>
    <property type="gene ID" value="WBGene00111598"/>
</dbReference>
<accession>A0A2A6BBY2</accession>
<dbReference type="SUPFAM" id="SSF54928">
    <property type="entry name" value="RNA-binding domain, RBD"/>
    <property type="match status" value="1"/>
</dbReference>
<dbReference type="InterPro" id="IPR000504">
    <property type="entry name" value="RRM_dom"/>
</dbReference>
<dbReference type="Proteomes" id="UP000005239">
    <property type="component" value="Unassembled WGS sequence"/>
</dbReference>
<feature type="region of interest" description="Disordered" evidence="1">
    <location>
        <begin position="447"/>
        <end position="525"/>
    </location>
</feature>
<dbReference type="GO" id="GO:0005634">
    <property type="term" value="C:nucleus"/>
    <property type="evidence" value="ECO:0000318"/>
    <property type="project" value="GO_Central"/>
</dbReference>
<protein>
    <submittedName>
        <fullName evidence="2">Uncharacterized protein</fullName>
    </submittedName>
</protein>
<dbReference type="SMART" id="SM01218">
    <property type="entry name" value="FoP_duplication"/>
    <property type="match status" value="1"/>
</dbReference>
<evidence type="ECO:0000313" key="3">
    <source>
        <dbReference type="Proteomes" id="UP000005239"/>
    </source>
</evidence>
<dbReference type="GO" id="GO:0003729">
    <property type="term" value="F:mRNA binding"/>
    <property type="evidence" value="ECO:0000318"/>
    <property type="project" value="GO_Central"/>
</dbReference>
<feature type="compositionally biased region" description="Acidic residues" evidence="1">
    <location>
        <begin position="337"/>
        <end position="348"/>
    </location>
</feature>
<organism evidence="2 3">
    <name type="scientific">Pristionchus pacificus</name>
    <name type="common">Parasitic nematode worm</name>
    <dbReference type="NCBI Taxonomy" id="54126"/>
    <lineage>
        <taxon>Eukaryota</taxon>
        <taxon>Metazoa</taxon>
        <taxon>Ecdysozoa</taxon>
        <taxon>Nematoda</taxon>
        <taxon>Chromadorea</taxon>
        <taxon>Rhabditida</taxon>
        <taxon>Rhabditina</taxon>
        <taxon>Diplogasteromorpha</taxon>
        <taxon>Diplogasteroidea</taxon>
        <taxon>Neodiplogasteridae</taxon>
        <taxon>Pristionchus</taxon>
    </lineage>
</organism>
<feature type="region of interest" description="Disordered" evidence="1">
    <location>
        <begin position="401"/>
        <end position="424"/>
    </location>
</feature>
<dbReference type="GO" id="GO:0006406">
    <property type="term" value="P:mRNA export from nucleus"/>
    <property type="evidence" value="ECO:0000318"/>
    <property type="project" value="GO_Central"/>
</dbReference>
<dbReference type="AlphaFoldDB" id="A0A2A6BBY2"/>
<sequence>MRKGKKRTGRNSIGVDVRKMEPYSHILPPQGLVVDADVLKGVIYRILLSYTATPDQLVPHLHGHLVFLHIPDSPDELMLHTPNYEGKELFFPYYCIVPAEAKIPIRDLAMRAGHMNVPLPSLTHLTMGIPLSRPLVGVYSIIRSVSIVSVPLCKAHPLRLNPILYEFGNMLRWFDATQADQAILVAYMLEACSIHLMKRLILRVVTGSHTPGIEIYVDESVGAPAPVQNPMVLDIDHGNRIELDPVPTVVPMVAVTSSIDDSAVPVATAAVVDVNPLPEQILEEVDEDEDLERLVPMAPVASTERMVPSTSMGVVEETYECYEEWVVEENRGMLLEEEEQQLNEDSEESPVGPSAPGLRHLRTVVNNNDSGCSSETDSEFDEWLPIDIANEQEKLANLNMNDRSNDQNQDGKEKSSDDPNDKDQSLSLSLVIMDSLNLSLDEIIKQSRSTKGRGGEKGFKSDGISGRRSGGGGAARRTGGGGPRTGGSFTKSVPSGKWRHDKFEQNESGGRGSGGHVSAARGSTGGLAVGSNRKVRVNVSNLAPTVTTADLEELFSSKFPIDSAVCHFGETGEHLGTGDVVMKMNQALKAIEEFKGVSVDGNRLVLAIVDGGAGSIFDRVQVVKRVSGGGIEKRSRDAPVGRGQANRRGGERKSSNGGGRHPLDRFDEGESRPRQGGRGGGAGGAGRGGKKKMTEEELDAELNNYMKSKGSMEH</sequence>
<feature type="region of interest" description="Disordered" evidence="1">
    <location>
        <begin position="631"/>
        <end position="714"/>
    </location>
</feature>
<keyword evidence="3" id="KW-1185">Reference proteome</keyword>
<proteinExistence type="predicted"/>
<dbReference type="SMART" id="SM00360">
    <property type="entry name" value="RRM"/>
    <property type="match status" value="1"/>
</dbReference>
<reference evidence="3" key="1">
    <citation type="journal article" date="2008" name="Nat. Genet.">
        <title>The Pristionchus pacificus genome provides a unique perspective on nematode lifestyle and parasitism.</title>
        <authorList>
            <person name="Dieterich C."/>
            <person name="Clifton S.W."/>
            <person name="Schuster L.N."/>
            <person name="Chinwalla A."/>
            <person name="Delehaunty K."/>
            <person name="Dinkelacker I."/>
            <person name="Fulton L."/>
            <person name="Fulton R."/>
            <person name="Godfrey J."/>
            <person name="Minx P."/>
            <person name="Mitreva M."/>
            <person name="Roeseler W."/>
            <person name="Tian H."/>
            <person name="Witte H."/>
            <person name="Yang S.P."/>
            <person name="Wilson R.K."/>
            <person name="Sommer R.J."/>
        </authorList>
    </citation>
    <scope>NUCLEOTIDE SEQUENCE [LARGE SCALE GENOMIC DNA]</scope>
    <source>
        <strain evidence="3">PS312</strain>
    </source>
</reference>
<feature type="compositionally biased region" description="Gly residues" evidence="1">
    <location>
        <begin position="676"/>
        <end position="687"/>
    </location>
</feature>
<evidence type="ECO:0000313" key="2">
    <source>
        <dbReference type="EnsemblMetazoa" id="PPA22044.1"/>
    </source>
</evidence>
<accession>A0A8R1UDP8</accession>
<feature type="region of interest" description="Disordered" evidence="1">
    <location>
        <begin position="337"/>
        <end position="359"/>
    </location>
</feature>
<feature type="compositionally biased region" description="Basic and acidic residues" evidence="1">
    <location>
        <begin position="661"/>
        <end position="673"/>
    </location>
</feature>
<dbReference type="PANTHER" id="PTHR19965:SF82">
    <property type="entry name" value="THO COMPLEX SUBUNIT 4"/>
    <property type="match status" value="1"/>
</dbReference>
<dbReference type="InterPro" id="IPR051229">
    <property type="entry name" value="ALYREF_mRNA_export"/>
</dbReference>
<dbReference type="InterPro" id="IPR035979">
    <property type="entry name" value="RBD_domain_sf"/>
</dbReference>
<feature type="compositionally biased region" description="Gly residues" evidence="1">
    <location>
        <begin position="468"/>
        <end position="485"/>
    </location>
</feature>
<evidence type="ECO:0000256" key="1">
    <source>
        <dbReference type="SAM" id="MobiDB-lite"/>
    </source>
</evidence>
<reference evidence="2" key="2">
    <citation type="submission" date="2022-06" db="UniProtKB">
        <authorList>
            <consortium name="EnsemblMetazoa"/>
        </authorList>
    </citation>
    <scope>IDENTIFICATION</scope>
    <source>
        <strain evidence="2">PS312</strain>
    </source>
</reference>
<feature type="compositionally biased region" description="Basic and acidic residues" evidence="1">
    <location>
        <begin position="403"/>
        <end position="424"/>
    </location>
</feature>
<dbReference type="InterPro" id="IPR012677">
    <property type="entry name" value="Nucleotide-bd_a/b_plait_sf"/>
</dbReference>
<dbReference type="Gene3D" id="3.30.70.330">
    <property type="match status" value="1"/>
</dbReference>